<protein>
    <submittedName>
        <fullName evidence="1">Uncharacterized protein</fullName>
    </submittedName>
</protein>
<name>A0A0M8QLS9_9ACTN</name>
<dbReference type="Gene3D" id="3.20.20.70">
    <property type="entry name" value="Aldolase class I"/>
    <property type="match status" value="1"/>
</dbReference>
<dbReference type="AlphaFoldDB" id="A0A0M8QLS9"/>
<reference evidence="1 2" key="1">
    <citation type="submission" date="2015-07" db="EMBL/GenBank/DDBJ databases">
        <authorList>
            <person name="Noorani M."/>
        </authorList>
    </citation>
    <scope>NUCLEOTIDE SEQUENCE [LARGE SCALE GENOMIC DNA]</scope>
    <source>
        <strain evidence="1 2">NRRL B-24567</strain>
    </source>
</reference>
<evidence type="ECO:0000313" key="2">
    <source>
        <dbReference type="Proteomes" id="UP000037773"/>
    </source>
</evidence>
<gene>
    <name evidence="1" type="ORF">ADK41_26555</name>
</gene>
<dbReference type="Proteomes" id="UP000037773">
    <property type="component" value="Unassembled WGS sequence"/>
</dbReference>
<organism evidence="1 2">
    <name type="scientific">Streptomyces caelestis</name>
    <dbReference type="NCBI Taxonomy" id="36816"/>
    <lineage>
        <taxon>Bacteria</taxon>
        <taxon>Bacillati</taxon>
        <taxon>Actinomycetota</taxon>
        <taxon>Actinomycetes</taxon>
        <taxon>Kitasatosporales</taxon>
        <taxon>Streptomycetaceae</taxon>
        <taxon>Streptomyces</taxon>
    </lineage>
</organism>
<keyword evidence="2" id="KW-1185">Reference proteome</keyword>
<dbReference type="RefSeq" id="WP_030830782.1">
    <property type="nucleotide sequence ID" value="NZ_JBFBKA010000047.1"/>
</dbReference>
<dbReference type="OrthoDB" id="514924at85011"/>
<comment type="caution">
    <text evidence="1">The sequence shown here is derived from an EMBL/GenBank/DDBJ whole genome shotgun (WGS) entry which is preliminary data.</text>
</comment>
<dbReference type="EMBL" id="LGCN01000219">
    <property type="protein sequence ID" value="KOT34187.1"/>
    <property type="molecule type" value="Genomic_DNA"/>
</dbReference>
<proteinExistence type="predicted"/>
<accession>A0A0M8QLS9</accession>
<sequence>MDTLTPLPVRPVGPLRRAAAARVALWLDRRRAPESDGPTAGPVLDLAGAADAVQDLLPPAPENRPSGQLTAHGTRVVGPVHGPVGYRRLMRRLLSEASSASPAARPTAIEYRVPAVDALVDARLDQVGGWEAKAMRSRAGIAGAHLLYDMHRRELASPEWTEAVAHGAAAPRLLWSTQPGAGPDRGADLARRLLLPGTAVALSPRALESFARHGVVTGPTVPDLAEAHRIVGVLDWFGLRLDDLDSPAG</sequence>
<dbReference type="InterPro" id="IPR013785">
    <property type="entry name" value="Aldolase_TIM"/>
</dbReference>
<evidence type="ECO:0000313" key="1">
    <source>
        <dbReference type="EMBL" id="KOT34187.1"/>
    </source>
</evidence>
<dbReference type="PATRIC" id="fig|36816.3.peg.5744"/>